<dbReference type="NCBIfam" id="NF002649">
    <property type="entry name" value="PRK02318.2-1"/>
    <property type="match status" value="1"/>
</dbReference>
<protein>
    <recommendedName>
        <fullName evidence="3 7">Mannitol-1-phosphate 5-dehydrogenase</fullName>
        <ecNumber evidence="2 7">1.1.1.17</ecNumber>
    </recommendedName>
</protein>
<dbReference type="GO" id="GO:0019592">
    <property type="term" value="P:mannitol catabolic process"/>
    <property type="evidence" value="ECO:0007669"/>
    <property type="project" value="TreeGrafter"/>
</dbReference>
<proteinExistence type="inferred from homology"/>
<evidence type="ECO:0000256" key="6">
    <source>
        <dbReference type="ARBA" id="ARBA00048615"/>
    </source>
</evidence>
<comment type="catalytic activity">
    <reaction evidence="6 7">
        <text>D-mannitol 1-phosphate + NAD(+) = beta-D-fructose 6-phosphate + NADH + H(+)</text>
        <dbReference type="Rhea" id="RHEA:19661"/>
        <dbReference type="ChEBI" id="CHEBI:15378"/>
        <dbReference type="ChEBI" id="CHEBI:57540"/>
        <dbReference type="ChEBI" id="CHEBI:57634"/>
        <dbReference type="ChEBI" id="CHEBI:57945"/>
        <dbReference type="ChEBI" id="CHEBI:61381"/>
        <dbReference type="EC" id="1.1.1.17"/>
    </reaction>
</comment>
<dbReference type="RefSeq" id="WP_113869616.1">
    <property type="nucleotide sequence ID" value="NZ_BAABQN010000006.1"/>
</dbReference>
<sequence>MQAVHFGAGNIGRGFIGMLLNRANYHTTFVDVNDAIISEINKKQQYTVVLADENKQEETITNINGINSKDNPSEVVAAIVNADIITTAVGPTVLPIIAKLLAEGLSERLQQNQQPLNIIACENMIGGSELLKEKVLEHVDLKDKTAFESIFAFPNAAVDRIVPNQTNQELLTVAVEPYYEWVVDASAIKGVKPNITGVTYVDDLKPYIERKLFTVNTGHAVAAYLGYNLGFETIKQAMDNSKVSSLVKSTLKETGNILITQYGFKEETHNQYIEKIIARFLNPHISDDVTRVARGPLRKLGKNDRLIRPAILHLEILNEEPTFLAKAIAAALQYDYAADAEAVSLQEKVKVKGFAGALREVSELPTNSPLIPIVETQIEQLKKMH</sequence>
<dbReference type="PRINTS" id="PR00084">
    <property type="entry name" value="MTLDHDRGNASE"/>
</dbReference>
<dbReference type="Gene3D" id="3.40.50.720">
    <property type="entry name" value="NAD(P)-binding Rossmann-like Domain"/>
    <property type="match status" value="1"/>
</dbReference>
<comment type="caution">
    <text evidence="10">The sequence shown here is derived from an EMBL/GenBank/DDBJ whole genome shotgun (WGS) entry which is preliminary data.</text>
</comment>
<dbReference type="InterPro" id="IPR036291">
    <property type="entry name" value="NAD(P)-bd_dom_sf"/>
</dbReference>
<organism evidence="10 11">
    <name type="scientific">Paraliobacillus ryukyuensis</name>
    <dbReference type="NCBI Taxonomy" id="200904"/>
    <lineage>
        <taxon>Bacteria</taxon>
        <taxon>Bacillati</taxon>
        <taxon>Bacillota</taxon>
        <taxon>Bacilli</taxon>
        <taxon>Bacillales</taxon>
        <taxon>Bacillaceae</taxon>
        <taxon>Paraliobacillus</taxon>
    </lineage>
</organism>
<keyword evidence="5 7" id="KW-0520">NAD</keyword>
<evidence type="ECO:0000256" key="1">
    <source>
        <dbReference type="ARBA" id="ARBA00006541"/>
    </source>
</evidence>
<dbReference type="OrthoDB" id="271711at2"/>
<dbReference type="EC" id="1.1.1.17" evidence="2 7"/>
<dbReference type="SUPFAM" id="SSF48179">
    <property type="entry name" value="6-phosphogluconate dehydrogenase C-terminal domain-like"/>
    <property type="match status" value="1"/>
</dbReference>
<evidence type="ECO:0000256" key="4">
    <source>
        <dbReference type="ARBA" id="ARBA00023002"/>
    </source>
</evidence>
<evidence type="ECO:0000259" key="9">
    <source>
        <dbReference type="Pfam" id="PF08125"/>
    </source>
</evidence>
<dbReference type="GO" id="GO:0005829">
    <property type="term" value="C:cytosol"/>
    <property type="evidence" value="ECO:0007669"/>
    <property type="project" value="TreeGrafter"/>
</dbReference>
<keyword evidence="11" id="KW-1185">Reference proteome</keyword>
<dbReference type="AlphaFoldDB" id="A0A366DYX7"/>
<feature type="domain" description="Mannitol dehydrogenase N-terminal" evidence="8">
    <location>
        <begin position="1"/>
        <end position="196"/>
    </location>
</feature>
<dbReference type="HAMAP" id="MF_00196">
    <property type="entry name" value="Mannitol_dehydrog"/>
    <property type="match status" value="1"/>
</dbReference>
<dbReference type="GO" id="GO:0008926">
    <property type="term" value="F:mannitol-1-phosphate 5-dehydrogenase activity"/>
    <property type="evidence" value="ECO:0007669"/>
    <property type="project" value="UniProtKB-UniRule"/>
</dbReference>
<dbReference type="InterPro" id="IPR013118">
    <property type="entry name" value="Mannitol_DH_C"/>
</dbReference>
<accession>A0A366DYX7</accession>
<evidence type="ECO:0000259" key="8">
    <source>
        <dbReference type="Pfam" id="PF01232"/>
    </source>
</evidence>
<evidence type="ECO:0000256" key="2">
    <source>
        <dbReference type="ARBA" id="ARBA00012939"/>
    </source>
</evidence>
<dbReference type="InterPro" id="IPR000669">
    <property type="entry name" value="Mannitol_DH"/>
</dbReference>
<dbReference type="InterPro" id="IPR008927">
    <property type="entry name" value="6-PGluconate_DH-like_C_sf"/>
</dbReference>
<evidence type="ECO:0000256" key="3">
    <source>
        <dbReference type="ARBA" id="ARBA00016219"/>
    </source>
</evidence>
<gene>
    <name evidence="7" type="primary">mtlD</name>
    <name evidence="10" type="ORF">DES48_10984</name>
</gene>
<dbReference type="PANTHER" id="PTHR30524:SF0">
    <property type="entry name" value="ALTRONATE OXIDOREDUCTASE-RELATED"/>
    <property type="match status" value="1"/>
</dbReference>
<dbReference type="InterPro" id="IPR013131">
    <property type="entry name" value="Mannitol_DH_N"/>
</dbReference>
<dbReference type="Gene3D" id="1.10.1040.10">
    <property type="entry name" value="N-(1-d-carboxylethyl)-l-norvaline Dehydrogenase, domain 2"/>
    <property type="match status" value="1"/>
</dbReference>
<comment type="similarity">
    <text evidence="1 7">Belongs to the mannitol dehydrogenase family.</text>
</comment>
<dbReference type="NCBIfam" id="NF002646">
    <property type="entry name" value="PRK02318.1-2"/>
    <property type="match status" value="1"/>
</dbReference>
<dbReference type="STRING" id="200904.GCA_900168775_03474"/>
<dbReference type="SUPFAM" id="SSF51735">
    <property type="entry name" value="NAD(P)-binding Rossmann-fold domains"/>
    <property type="match status" value="1"/>
</dbReference>
<dbReference type="NCBIfam" id="NF002647">
    <property type="entry name" value="PRK02318.1-3"/>
    <property type="match status" value="1"/>
</dbReference>
<dbReference type="NCBIfam" id="NF002652">
    <property type="entry name" value="PRK02318.2-5"/>
    <property type="match status" value="1"/>
</dbReference>
<keyword evidence="4 7" id="KW-0560">Oxidoreductase</keyword>
<dbReference type="Pfam" id="PF08125">
    <property type="entry name" value="Mannitol_dh_C"/>
    <property type="match status" value="1"/>
</dbReference>
<dbReference type="Pfam" id="PF01232">
    <property type="entry name" value="Mannitol_dh"/>
    <property type="match status" value="1"/>
</dbReference>
<dbReference type="InterPro" id="IPR013328">
    <property type="entry name" value="6PGD_dom2"/>
</dbReference>
<feature type="binding site" evidence="7">
    <location>
        <begin position="3"/>
        <end position="14"/>
    </location>
    <ligand>
        <name>NAD(+)</name>
        <dbReference type="ChEBI" id="CHEBI:57540"/>
    </ligand>
</feature>
<dbReference type="InterPro" id="IPR023028">
    <property type="entry name" value="Mannitol_1_phos_5_DH"/>
</dbReference>
<dbReference type="Proteomes" id="UP000252254">
    <property type="component" value="Unassembled WGS sequence"/>
</dbReference>
<reference evidence="10 11" key="1">
    <citation type="submission" date="2018-06" db="EMBL/GenBank/DDBJ databases">
        <title>Genomic Encyclopedia of Type Strains, Phase IV (KMG-IV): sequencing the most valuable type-strain genomes for metagenomic binning, comparative biology and taxonomic classification.</title>
        <authorList>
            <person name="Goeker M."/>
        </authorList>
    </citation>
    <scope>NUCLEOTIDE SEQUENCE [LARGE SCALE GENOMIC DNA]</scope>
    <source>
        <strain evidence="10 11">DSM 15140</strain>
    </source>
</reference>
<evidence type="ECO:0000256" key="7">
    <source>
        <dbReference type="HAMAP-Rule" id="MF_00196"/>
    </source>
</evidence>
<feature type="domain" description="Mannitol dehydrogenase C-terminal" evidence="9">
    <location>
        <begin position="203"/>
        <end position="381"/>
    </location>
</feature>
<evidence type="ECO:0000313" key="11">
    <source>
        <dbReference type="Proteomes" id="UP000252254"/>
    </source>
</evidence>
<name>A0A366DYX7_9BACI</name>
<evidence type="ECO:0000313" key="10">
    <source>
        <dbReference type="EMBL" id="RBO95247.1"/>
    </source>
</evidence>
<dbReference type="PANTHER" id="PTHR30524">
    <property type="entry name" value="MANNITOL-1-PHOSPHATE 5-DEHYDROGENASE"/>
    <property type="match status" value="1"/>
</dbReference>
<dbReference type="EMBL" id="QNRI01000009">
    <property type="protein sequence ID" value="RBO95247.1"/>
    <property type="molecule type" value="Genomic_DNA"/>
</dbReference>
<evidence type="ECO:0000256" key="5">
    <source>
        <dbReference type="ARBA" id="ARBA00023027"/>
    </source>
</evidence>